<protein>
    <recommendedName>
        <fullName evidence="1">DJ-1/PfpI domain-containing protein</fullName>
    </recommendedName>
</protein>
<dbReference type="Gene3D" id="3.40.50.880">
    <property type="match status" value="1"/>
</dbReference>
<dbReference type="InterPro" id="IPR029062">
    <property type="entry name" value="Class_I_gatase-like"/>
</dbReference>
<accession>A0AA39L7J4</accession>
<feature type="domain" description="DJ-1/PfpI" evidence="1">
    <location>
        <begin position="62"/>
        <end position="197"/>
    </location>
</feature>
<comment type="caution">
    <text evidence="2">The sequence shown here is derived from an EMBL/GenBank/DDBJ whole genome shotgun (WGS) entry which is preliminary data.</text>
</comment>
<dbReference type="PANTHER" id="PTHR43130">
    <property type="entry name" value="ARAC-FAMILY TRANSCRIPTIONAL REGULATOR"/>
    <property type="match status" value="1"/>
</dbReference>
<sequence length="236" mass="25917">MSAPLDLSNPKRPIHVGVILMNSTTEILDVAPIDILSALNAGEDFGIPENIKPASLDAQMMDFHFHWVSEAGPPQTMKLTSGIKLEPTDSFASCPPLDIVLIGAHNMKYTPSEAELAYVRKAWEECSAFLTICGGVLVPLMAGILEGKTVTGPRPFLPVLRQQGVGATWLEKRWVRDGKLWTSSTLLNGTDMMLAFARETWGGRVAEGEPDLIEHVRRLGAWPSRDVDFKDVPWAI</sequence>
<name>A0AA39L7J4_SARSR</name>
<evidence type="ECO:0000313" key="2">
    <source>
        <dbReference type="EMBL" id="KAK0386870.1"/>
    </source>
</evidence>
<dbReference type="SUPFAM" id="SSF52317">
    <property type="entry name" value="Class I glutamine amidotransferase-like"/>
    <property type="match status" value="1"/>
</dbReference>
<evidence type="ECO:0000313" key="3">
    <source>
        <dbReference type="Proteomes" id="UP001175261"/>
    </source>
</evidence>
<keyword evidence="3" id="KW-1185">Reference proteome</keyword>
<gene>
    <name evidence="2" type="ORF">NLU13_5183</name>
</gene>
<dbReference type="AlphaFoldDB" id="A0AA39L7J4"/>
<evidence type="ECO:0000259" key="1">
    <source>
        <dbReference type="Pfam" id="PF01965"/>
    </source>
</evidence>
<dbReference type="InterPro" id="IPR002818">
    <property type="entry name" value="DJ-1/PfpI"/>
</dbReference>
<proteinExistence type="predicted"/>
<dbReference type="PANTHER" id="PTHR43130:SF7">
    <property type="entry name" value="DJ-1_PFPI DOMAIN-CONTAINING PROTEIN"/>
    <property type="match status" value="1"/>
</dbReference>
<dbReference type="Proteomes" id="UP001175261">
    <property type="component" value="Unassembled WGS sequence"/>
</dbReference>
<dbReference type="EMBL" id="JAPDFR010000004">
    <property type="protein sequence ID" value="KAK0386870.1"/>
    <property type="molecule type" value="Genomic_DNA"/>
</dbReference>
<reference evidence="2" key="1">
    <citation type="submission" date="2022-10" db="EMBL/GenBank/DDBJ databases">
        <title>Determination and structural analysis of whole genome sequence of Sarocladium strictum F4-1.</title>
        <authorList>
            <person name="Hu L."/>
            <person name="Jiang Y."/>
        </authorList>
    </citation>
    <scope>NUCLEOTIDE SEQUENCE</scope>
    <source>
        <strain evidence="2">F4-1</strain>
    </source>
</reference>
<dbReference type="Pfam" id="PF01965">
    <property type="entry name" value="DJ-1_PfpI"/>
    <property type="match status" value="1"/>
</dbReference>
<dbReference type="InterPro" id="IPR052158">
    <property type="entry name" value="INH-QAR"/>
</dbReference>
<organism evidence="2 3">
    <name type="scientific">Sarocladium strictum</name>
    <name type="common">Black bundle disease fungus</name>
    <name type="synonym">Acremonium strictum</name>
    <dbReference type="NCBI Taxonomy" id="5046"/>
    <lineage>
        <taxon>Eukaryota</taxon>
        <taxon>Fungi</taxon>
        <taxon>Dikarya</taxon>
        <taxon>Ascomycota</taxon>
        <taxon>Pezizomycotina</taxon>
        <taxon>Sordariomycetes</taxon>
        <taxon>Hypocreomycetidae</taxon>
        <taxon>Hypocreales</taxon>
        <taxon>Sarocladiaceae</taxon>
        <taxon>Sarocladium</taxon>
    </lineage>
</organism>